<dbReference type="RefSeq" id="WP_308133281.1">
    <property type="nucleotide sequence ID" value="NZ_CP133217.1"/>
</dbReference>
<keyword evidence="3" id="KW-1185">Reference proteome</keyword>
<evidence type="ECO:0000313" key="2">
    <source>
        <dbReference type="EMBL" id="WML88091.1"/>
    </source>
</evidence>
<organism evidence="2">
    <name type="scientific">Thiothrix subterranea</name>
    <dbReference type="NCBI Taxonomy" id="2735563"/>
    <lineage>
        <taxon>Bacteria</taxon>
        <taxon>Pseudomonadati</taxon>
        <taxon>Pseudomonadota</taxon>
        <taxon>Gammaproteobacteria</taxon>
        <taxon>Thiotrichales</taxon>
        <taxon>Thiotrichaceae</taxon>
        <taxon>Thiothrix</taxon>
    </lineage>
</organism>
<reference evidence="2 3" key="1">
    <citation type="submission" date="2023-08" db="EMBL/GenBank/DDBJ databases">
        <title>New molecular markers tilS and rpoB for phylogenetic and monitoring studies of the genus Thiothrix biodiversity.</title>
        <authorList>
            <person name="Ravin N.V."/>
            <person name="Smolyakov D."/>
            <person name="Markov N.D."/>
            <person name="Beletsky A.V."/>
            <person name="Mardanov A.V."/>
            <person name="Rudenko T.S."/>
            <person name="Grabovich M.Y."/>
        </authorList>
    </citation>
    <scope>NUCLEOTIDE SEQUENCE</scope>
    <source>
        <strain evidence="2">DNT52</strain>
        <strain evidence="1 3">H33</strain>
    </source>
</reference>
<dbReference type="EMBL" id="JAVFKN010000001">
    <property type="protein sequence ID" value="MDQ5767047.1"/>
    <property type="molecule type" value="Genomic_DNA"/>
</dbReference>
<dbReference type="Proteomes" id="UP001229862">
    <property type="component" value="Chromosome"/>
</dbReference>
<dbReference type="AlphaFoldDB" id="A0AA51MRP1"/>
<dbReference type="EMBL" id="CP133217">
    <property type="protein sequence ID" value="WML88091.1"/>
    <property type="molecule type" value="Genomic_DNA"/>
</dbReference>
<gene>
    <name evidence="1" type="ORF">RCC75_00795</name>
    <name evidence="2" type="ORF">RCG00_06885</name>
</gene>
<evidence type="ECO:0000313" key="3">
    <source>
        <dbReference type="Proteomes" id="UP001223336"/>
    </source>
</evidence>
<sequence>MPFHGVLPHRQHLFQPEPLHDIGVNDTHAWRLNPEHRHVYDKLQLALAQGLQAAPCDVDPLSLGIDAATPLFVKPITNLLGMSLDAQATTAGDLASGRTQCAPGCFWGEYLVGDHTSTDCLILAGKVLWFAHTQGAAEKDKQRPIYWHIGVRLPALEPLLRDLIQAQLPGYTGLCNVEMIGGKVIEMHLRGSNGFFDFYGAHFVPAWVELVDKRVWHGLESVREGYVYSLFGEGELPADYTDIAAVHGVKVVPDTATRDRIAILYADTLDAAQQVAMRLRGIIRCFPNPSVTNHDT</sequence>
<accession>A0AA51MRP1</accession>
<evidence type="ECO:0000313" key="1">
    <source>
        <dbReference type="EMBL" id="MDQ5767047.1"/>
    </source>
</evidence>
<proteinExistence type="predicted"/>
<dbReference type="Proteomes" id="UP001223336">
    <property type="component" value="Unassembled WGS sequence"/>
</dbReference>
<protein>
    <submittedName>
        <fullName evidence="2">Uncharacterized protein</fullName>
    </submittedName>
</protein>
<name>A0AA51MRP1_9GAMM</name>